<evidence type="ECO:0000256" key="4">
    <source>
        <dbReference type="ARBA" id="ARBA00023136"/>
    </source>
</evidence>
<dbReference type="AlphaFoldDB" id="A0AAD9KVC4"/>
<dbReference type="InterPro" id="IPR028055">
    <property type="entry name" value="YidC/Oxa/ALB_C"/>
</dbReference>
<dbReference type="GO" id="GO:0033617">
    <property type="term" value="P:mitochondrial respiratory chain complex IV assembly"/>
    <property type="evidence" value="ECO:0007669"/>
    <property type="project" value="TreeGrafter"/>
</dbReference>
<dbReference type="GO" id="GO:0032977">
    <property type="term" value="F:membrane insertase activity"/>
    <property type="evidence" value="ECO:0007669"/>
    <property type="project" value="InterPro"/>
</dbReference>
<accession>A0AAD9KVC4</accession>
<dbReference type="GO" id="GO:0032979">
    <property type="term" value="P:protein insertion into mitochondrial inner membrane from matrix"/>
    <property type="evidence" value="ECO:0007669"/>
    <property type="project" value="TreeGrafter"/>
</dbReference>
<evidence type="ECO:0000256" key="3">
    <source>
        <dbReference type="ARBA" id="ARBA00022989"/>
    </source>
</evidence>
<keyword evidence="2 5" id="KW-0812">Transmembrane</keyword>
<evidence type="ECO:0000313" key="8">
    <source>
        <dbReference type="Proteomes" id="UP001209878"/>
    </source>
</evidence>
<name>A0AAD9KVC4_RIDPI</name>
<keyword evidence="3" id="KW-1133">Transmembrane helix</keyword>
<dbReference type="InterPro" id="IPR001708">
    <property type="entry name" value="YidC/ALB3/OXA1/COX18"/>
</dbReference>
<evidence type="ECO:0000313" key="7">
    <source>
        <dbReference type="EMBL" id="KAK2178353.1"/>
    </source>
</evidence>
<dbReference type="Pfam" id="PF02096">
    <property type="entry name" value="60KD_IMP"/>
    <property type="match status" value="1"/>
</dbReference>
<comment type="similarity">
    <text evidence="5">Belongs to the OXA1/ALB3/YidC family.</text>
</comment>
<sequence>MSCLTRFSGVRCIARHSKLATLRTRQYSGLAAFNFNSKSNKHALLHRESSPLGHYITDDNLCTSFVSARHFSRESFDYYFSPEFPPIGYAEKLLETMHDATGLPWWASLALTTIMLRTIVTMPLSIYAAHISVKIERLQPEIKDMGKRLAGEVAMATRKFSWNKATAKRHFKRNMKRLVKDLYIRDNCHPMKTMLVAWLQLPMWFSLSFALRNMAGALPVRGDLPVLRPDLATEGALWFNNLLLPDTTFILPVTLAVSSLLITEMHALRRGKPTLIQNIFTYGFRGISIFMIPIAAAVPSCMCLYWTCSSLYGLTQNILLKCPSVRRAVGLPKMPSESSTPFRDMWEIAQEKYLRKKPADQLSE</sequence>
<evidence type="ECO:0000256" key="5">
    <source>
        <dbReference type="RuleBase" id="RU003945"/>
    </source>
</evidence>
<comment type="subcellular location">
    <subcellularLocation>
        <location evidence="1 5">Membrane</location>
        <topology evidence="1 5">Multi-pass membrane protein</topology>
    </subcellularLocation>
</comment>
<proteinExistence type="inferred from homology"/>
<comment type="caution">
    <text evidence="7">The sequence shown here is derived from an EMBL/GenBank/DDBJ whole genome shotgun (WGS) entry which is preliminary data.</text>
</comment>
<evidence type="ECO:0000256" key="2">
    <source>
        <dbReference type="ARBA" id="ARBA00022692"/>
    </source>
</evidence>
<dbReference type="PANTHER" id="PTHR12428:SF65">
    <property type="entry name" value="CYTOCHROME C OXIDASE ASSEMBLY PROTEIN COX18, MITOCHONDRIAL"/>
    <property type="match status" value="1"/>
</dbReference>
<dbReference type="PANTHER" id="PTHR12428">
    <property type="entry name" value="OXA1"/>
    <property type="match status" value="1"/>
</dbReference>
<reference evidence="7" key="1">
    <citation type="journal article" date="2023" name="Mol. Biol. Evol.">
        <title>Third-Generation Sequencing Reveals the Adaptive Role of the Epigenome in Three Deep-Sea Polychaetes.</title>
        <authorList>
            <person name="Perez M."/>
            <person name="Aroh O."/>
            <person name="Sun Y."/>
            <person name="Lan Y."/>
            <person name="Juniper S.K."/>
            <person name="Young C.R."/>
            <person name="Angers B."/>
            <person name="Qian P.Y."/>
        </authorList>
    </citation>
    <scope>NUCLEOTIDE SEQUENCE</scope>
    <source>
        <strain evidence="7">R07B-5</strain>
    </source>
</reference>
<dbReference type="Proteomes" id="UP001209878">
    <property type="component" value="Unassembled WGS sequence"/>
</dbReference>
<gene>
    <name evidence="7" type="ORF">NP493_546g02001</name>
</gene>
<evidence type="ECO:0000259" key="6">
    <source>
        <dbReference type="Pfam" id="PF02096"/>
    </source>
</evidence>
<evidence type="ECO:0000256" key="1">
    <source>
        <dbReference type="ARBA" id="ARBA00004141"/>
    </source>
</evidence>
<organism evidence="7 8">
    <name type="scientific">Ridgeia piscesae</name>
    <name type="common">Tubeworm</name>
    <dbReference type="NCBI Taxonomy" id="27915"/>
    <lineage>
        <taxon>Eukaryota</taxon>
        <taxon>Metazoa</taxon>
        <taxon>Spiralia</taxon>
        <taxon>Lophotrochozoa</taxon>
        <taxon>Annelida</taxon>
        <taxon>Polychaeta</taxon>
        <taxon>Sedentaria</taxon>
        <taxon>Canalipalpata</taxon>
        <taxon>Sabellida</taxon>
        <taxon>Siboglinidae</taxon>
        <taxon>Ridgeia</taxon>
    </lineage>
</organism>
<dbReference type="GO" id="GO:0005743">
    <property type="term" value="C:mitochondrial inner membrane"/>
    <property type="evidence" value="ECO:0007669"/>
    <property type="project" value="TreeGrafter"/>
</dbReference>
<keyword evidence="8" id="KW-1185">Reference proteome</keyword>
<dbReference type="EMBL" id="JAODUO010000546">
    <property type="protein sequence ID" value="KAK2178353.1"/>
    <property type="molecule type" value="Genomic_DNA"/>
</dbReference>
<keyword evidence="4" id="KW-0472">Membrane</keyword>
<dbReference type="CDD" id="cd20069">
    <property type="entry name" value="5TM_Oxa1-like"/>
    <property type="match status" value="1"/>
</dbReference>
<feature type="domain" description="Membrane insertase YidC/Oxa/ALB C-terminal" evidence="6">
    <location>
        <begin position="105"/>
        <end position="320"/>
    </location>
</feature>
<protein>
    <recommendedName>
        <fullName evidence="6">Membrane insertase YidC/Oxa/ALB C-terminal domain-containing protein</fullName>
    </recommendedName>
</protein>